<dbReference type="Proteomes" id="UP000887565">
    <property type="component" value="Unplaced"/>
</dbReference>
<proteinExistence type="predicted"/>
<name>A0A915JX89_ROMCU</name>
<evidence type="ECO:0000313" key="2">
    <source>
        <dbReference type="WBParaSite" id="nRc.2.0.1.t30703-RA"/>
    </source>
</evidence>
<protein>
    <submittedName>
        <fullName evidence="2">Uncharacterized protein</fullName>
    </submittedName>
</protein>
<reference evidence="2" key="1">
    <citation type="submission" date="2022-11" db="UniProtKB">
        <authorList>
            <consortium name="WormBaseParasite"/>
        </authorList>
    </citation>
    <scope>IDENTIFICATION</scope>
</reference>
<evidence type="ECO:0000313" key="1">
    <source>
        <dbReference type="Proteomes" id="UP000887565"/>
    </source>
</evidence>
<dbReference type="AlphaFoldDB" id="A0A915JX89"/>
<sequence>MSEKSLLWNQQQFYYLVVNDHKEQISCKQEVGNTYKTVPCPPTNDSSLSTDSFKFYIKKIGHIVLTYKDAIKNITVDEVMIFNKASQQAMTLRDWQNYSFPAKVEPARPECSDGQLLVLTKAQQVQNLVTTRGRGEPYFIAGWVSCEPTLGDQQHYKGMCTWNLLTDGLEFLPLNGVLRFEWDQPESVVYLLNSNE</sequence>
<organism evidence="1 2">
    <name type="scientific">Romanomermis culicivorax</name>
    <name type="common">Nematode worm</name>
    <dbReference type="NCBI Taxonomy" id="13658"/>
    <lineage>
        <taxon>Eukaryota</taxon>
        <taxon>Metazoa</taxon>
        <taxon>Ecdysozoa</taxon>
        <taxon>Nematoda</taxon>
        <taxon>Enoplea</taxon>
        <taxon>Dorylaimia</taxon>
        <taxon>Mermithida</taxon>
        <taxon>Mermithoidea</taxon>
        <taxon>Mermithidae</taxon>
        <taxon>Romanomermis</taxon>
    </lineage>
</organism>
<accession>A0A915JX89</accession>
<keyword evidence="1" id="KW-1185">Reference proteome</keyword>
<dbReference type="WBParaSite" id="nRc.2.0.1.t30703-RA">
    <property type="protein sequence ID" value="nRc.2.0.1.t30703-RA"/>
    <property type="gene ID" value="nRc.2.0.1.g30703"/>
</dbReference>